<keyword evidence="3" id="KW-0653">Protein transport</keyword>
<dbReference type="STRING" id="1295533.A0A1E3HJL7"/>
<dbReference type="GO" id="GO:0006886">
    <property type="term" value="P:intracellular protein transport"/>
    <property type="evidence" value="ECO:0007669"/>
    <property type="project" value="InterPro"/>
</dbReference>
<dbReference type="Pfam" id="PF01602">
    <property type="entry name" value="Adaptin_N"/>
    <property type="match status" value="1"/>
</dbReference>
<evidence type="ECO:0000313" key="7">
    <source>
        <dbReference type="Proteomes" id="UP000094065"/>
    </source>
</evidence>
<dbReference type="GeneID" id="30157210"/>
<dbReference type="GO" id="GO:0016192">
    <property type="term" value="P:vesicle-mediated transport"/>
    <property type="evidence" value="ECO:0007669"/>
    <property type="project" value="InterPro"/>
</dbReference>
<proteinExistence type="predicted"/>
<dbReference type="InterPro" id="IPR002553">
    <property type="entry name" value="Clathrin/coatomer_adapt-like_N"/>
</dbReference>
<sequence>MSTPSFPPYLTSGASSRTHHALLAQLNQAASPHEEDAIITEHLSHAKTLFRSQDQNTSRVAETLIMVLHCTALRHDCSDDLDFVLIPALKLAEGGKSVQEKRIGYLYLTENLPRDHELHLLLINTIRKDLSSTKEAHVLLALQAIVKLSSRDLGPAVTPILISKALIRHHLPSIRQRVYESLRSLYLLSPNAAHEPEPFPLTMSKLVKALGQETDSGVYTAILRLLGGLIQRNIQTVTTDAEQQYIIQLVLDRIAERQVLLEGQMSLQALSLFLTLFKTRPLVSENEVTDELSTWLSNIIQPISNGWQGAFLFESCRLASHLPKIAPACVHSATQLLYLPSPSSHGHLTPQIPSPNDHVLALRCLMLLPRESWDGKLGEGEMGVIMEGVNSVDTSVRRSTIRLLDSLSPDLPRSIFQRYLESLESNSDLSLPMNIPADAPLASKVDLARRETARRALEVLEVTSAEDGEVYGEGVAHLLLAFEGGQKEGTIWEELLRGVMDFIVSKDDGKFIHPFSFSFLSKLSAAKPENYGPTTVTIASTLACSHLPSNARPMAFSYLLRVLPQVPPSIQELVLGALTGYMMGEHDRAEDQEVVSAVRKVEETAPRYLQKRCAEVVGVIDHSLYQDVQQQARSNKLPDILTAIKEVYSKFRKELSTDMPSGSSSTPPWTVTFETPKKLRYNAYEAPQAKPR</sequence>
<reference evidence="6 7" key="1">
    <citation type="submission" date="2016-06" db="EMBL/GenBank/DDBJ databases">
        <title>Evolution of pathogenesis and genome organization in the Tremellales.</title>
        <authorList>
            <person name="Cuomo C."/>
            <person name="Litvintseva A."/>
            <person name="Heitman J."/>
            <person name="Chen Y."/>
            <person name="Sun S."/>
            <person name="Springer D."/>
            <person name="Dromer F."/>
            <person name="Young S."/>
            <person name="Zeng Q."/>
            <person name="Chapman S."/>
            <person name="Gujja S."/>
            <person name="Saif S."/>
            <person name="Birren B."/>
        </authorList>
    </citation>
    <scope>NUCLEOTIDE SEQUENCE [LARGE SCALE GENOMIC DNA]</scope>
    <source>
        <strain evidence="6 7">CBS 6039</strain>
    </source>
</reference>
<accession>A0A1E3HJL7</accession>
<evidence type="ECO:0000256" key="4">
    <source>
        <dbReference type="ARBA" id="ARBA00023136"/>
    </source>
</evidence>
<dbReference type="GO" id="GO:0030117">
    <property type="term" value="C:membrane coat"/>
    <property type="evidence" value="ECO:0007669"/>
    <property type="project" value="InterPro"/>
</dbReference>
<comment type="subcellular location">
    <subcellularLocation>
        <location evidence="1">Endomembrane system</location>
    </subcellularLocation>
</comment>
<dbReference type="PANTHER" id="PTHR22780">
    <property type="entry name" value="ADAPTIN, ALPHA/GAMMA/EPSILON"/>
    <property type="match status" value="1"/>
</dbReference>
<gene>
    <name evidence="6" type="ORF">L202_05901</name>
</gene>
<evidence type="ECO:0000256" key="3">
    <source>
        <dbReference type="ARBA" id="ARBA00022927"/>
    </source>
</evidence>
<dbReference type="Proteomes" id="UP000094065">
    <property type="component" value="Unassembled WGS sequence"/>
</dbReference>
<evidence type="ECO:0000259" key="5">
    <source>
        <dbReference type="Pfam" id="PF01602"/>
    </source>
</evidence>
<dbReference type="OrthoDB" id="29308at2759"/>
<dbReference type="GO" id="GO:0012505">
    <property type="term" value="C:endomembrane system"/>
    <property type="evidence" value="ECO:0007669"/>
    <property type="project" value="UniProtKB-SubCell"/>
</dbReference>
<dbReference type="InterPro" id="IPR011989">
    <property type="entry name" value="ARM-like"/>
</dbReference>
<dbReference type="InterPro" id="IPR016024">
    <property type="entry name" value="ARM-type_fold"/>
</dbReference>
<keyword evidence="4" id="KW-0472">Membrane</keyword>
<keyword evidence="7" id="KW-1185">Reference proteome</keyword>
<keyword evidence="2" id="KW-0813">Transport</keyword>
<dbReference type="Gene3D" id="1.25.10.10">
    <property type="entry name" value="Leucine-rich Repeat Variant"/>
    <property type="match status" value="1"/>
</dbReference>
<evidence type="ECO:0000256" key="1">
    <source>
        <dbReference type="ARBA" id="ARBA00004308"/>
    </source>
</evidence>
<evidence type="ECO:0000313" key="6">
    <source>
        <dbReference type="EMBL" id="ODN75916.1"/>
    </source>
</evidence>
<dbReference type="RefSeq" id="XP_018991447.1">
    <property type="nucleotide sequence ID" value="XM_019140296.1"/>
</dbReference>
<evidence type="ECO:0000256" key="2">
    <source>
        <dbReference type="ARBA" id="ARBA00022448"/>
    </source>
</evidence>
<dbReference type="SUPFAM" id="SSF48371">
    <property type="entry name" value="ARM repeat"/>
    <property type="match status" value="1"/>
</dbReference>
<dbReference type="AlphaFoldDB" id="A0A1E3HJL7"/>
<dbReference type="InterPro" id="IPR050840">
    <property type="entry name" value="Adaptor_Complx_Large_Subunit"/>
</dbReference>
<comment type="caution">
    <text evidence="6">The sequence shown here is derived from an EMBL/GenBank/DDBJ whole genome shotgun (WGS) entry which is preliminary data.</text>
</comment>
<dbReference type="EMBL" id="AWGJ01000009">
    <property type="protein sequence ID" value="ODN75916.1"/>
    <property type="molecule type" value="Genomic_DNA"/>
</dbReference>
<feature type="domain" description="Clathrin/coatomer adaptor adaptin-like N-terminal" evidence="5">
    <location>
        <begin position="38"/>
        <end position="339"/>
    </location>
</feature>
<name>A0A1E3HJL7_9TREE</name>
<organism evidence="6 7">
    <name type="scientific">Cryptococcus amylolentus CBS 6039</name>
    <dbReference type="NCBI Taxonomy" id="1295533"/>
    <lineage>
        <taxon>Eukaryota</taxon>
        <taxon>Fungi</taxon>
        <taxon>Dikarya</taxon>
        <taxon>Basidiomycota</taxon>
        <taxon>Agaricomycotina</taxon>
        <taxon>Tremellomycetes</taxon>
        <taxon>Tremellales</taxon>
        <taxon>Cryptococcaceae</taxon>
        <taxon>Cryptococcus</taxon>
    </lineage>
</organism>
<protein>
    <recommendedName>
        <fullName evidence="5">Clathrin/coatomer adaptor adaptin-like N-terminal domain-containing protein</fullName>
    </recommendedName>
</protein>